<evidence type="ECO:0000256" key="1">
    <source>
        <dbReference type="SAM" id="MobiDB-lite"/>
    </source>
</evidence>
<proteinExistence type="predicted"/>
<protein>
    <recommendedName>
        <fullName evidence="4">DUF5655 domain-containing protein</fullName>
    </recommendedName>
</protein>
<evidence type="ECO:0008006" key="4">
    <source>
        <dbReference type="Google" id="ProtNLM"/>
    </source>
</evidence>
<dbReference type="RefSeq" id="WP_218106984.1">
    <property type="nucleotide sequence ID" value="NZ_FMCW01000010.1"/>
</dbReference>
<reference evidence="2 3" key="1">
    <citation type="submission" date="2016-06" db="EMBL/GenBank/DDBJ databases">
        <authorList>
            <person name="Kjaerup R.B."/>
            <person name="Dalgaard T.S."/>
            <person name="Juul-Madsen H.R."/>
        </authorList>
    </citation>
    <scope>NUCLEOTIDE SEQUENCE [LARGE SCALE GENOMIC DNA]</scope>
    <source>
        <strain evidence="2 3">DSM 45626</strain>
    </source>
</reference>
<dbReference type="Proteomes" id="UP000199375">
    <property type="component" value="Unassembled WGS sequence"/>
</dbReference>
<sequence length="183" mass="20420">MRIIEGTVDEIVEYQRRNGTAVDPVDDPTEADPEQEPEAAVTTSALSLDDEDSFPLLQFVYTRASDGATTRRVLTYLRRALEQDTLVEIGSSDRSYDGYTNYLMVRDDAPRRFGAVAYVKPFNGGLTLRLRPEDVADITDERVKLRQGASTRKYAVTCRLVDDEAVELALMLTGRALAKVRPA</sequence>
<dbReference type="EMBL" id="FMCW01000010">
    <property type="protein sequence ID" value="SCE85103.1"/>
    <property type="molecule type" value="Genomic_DNA"/>
</dbReference>
<evidence type="ECO:0000313" key="3">
    <source>
        <dbReference type="Proteomes" id="UP000199375"/>
    </source>
</evidence>
<feature type="compositionally biased region" description="Acidic residues" evidence="1">
    <location>
        <begin position="24"/>
        <end position="37"/>
    </location>
</feature>
<feature type="region of interest" description="Disordered" evidence="1">
    <location>
        <begin position="16"/>
        <end position="45"/>
    </location>
</feature>
<accession>A0A1C4VMC1</accession>
<dbReference type="AlphaFoldDB" id="A0A1C4VMC1"/>
<name>A0A1C4VMC1_9ACTN</name>
<gene>
    <name evidence="2" type="ORF">GA0070558_1103</name>
</gene>
<organism evidence="2 3">
    <name type="scientific">Micromonospora haikouensis</name>
    <dbReference type="NCBI Taxonomy" id="686309"/>
    <lineage>
        <taxon>Bacteria</taxon>
        <taxon>Bacillati</taxon>
        <taxon>Actinomycetota</taxon>
        <taxon>Actinomycetes</taxon>
        <taxon>Micromonosporales</taxon>
        <taxon>Micromonosporaceae</taxon>
        <taxon>Micromonospora</taxon>
    </lineage>
</organism>
<evidence type="ECO:0000313" key="2">
    <source>
        <dbReference type="EMBL" id="SCE85103.1"/>
    </source>
</evidence>